<accession>A0ABR1WNC9</accession>
<evidence type="ECO:0000313" key="2">
    <source>
        <dbReference type="Proteomes" id="UP001446871"/>
    </source>
</evidence>
<name>A0ABR1WNC9_9PEZI</name>
<comment type="caution">
    <text evidence="1">The sequence shown here is derived from an EMBL/GenBank/DDBJ whole genome shotgun (WGS) entry which is preliminary data.</text>
</comment>
<protein>
    <submittedName>
        <fullName evidence="1">Uncharacterized protein</fullName>
    </submittedName>
</protein>
<organism evidence="1 2">
    <name type="scientific">Apiospora saccharicola</name>
    <dbReference type="NCBI Taxonomy" id="335842"/>
    <lineage>
        <taxon>Eukaryota</taxon>
        <taxon>Fungi</taxon>
        <taxon>Dikarya</taxon>
        <taxon>Ascomycota</taxon>
        <taxon>Pezizomycotina</taxon>
        <taxon>Sordariomycetes</taxon>
        <taxon>Xylariomycetidae</taxon>
        <taxon>Amphisphaeriales</taxon>
        <taxon>Apiosporaceae</taxon>
        <taxon>Apiospora</taxon>
    </lineage>
</organism>
<proteinExistence type="predicted"/>
<evidence type="ECO:0000313" key="1">
    <source>
        <dbReference type="EMBL" id="KAK8083990.1"/>
    </source>
</evidence>
<dbReference type="EMBL" id="JAQQWM010000001">
    <property type="protein sequence ID" value="KAK8083990.1"/>
    <property type="molecule type" value="Genomic_DNA"/>
</dbReference>
<gene>
    <name evidence="1" type="ORF">PG996_002771</name>
</gene>
<sequence>MAIVILQEDKLPHLVGYVFSGMKTPGGTLVPQEHLWRMAVGELRLRLTEGDIGRCITEAAAEPVDAKTKVRLDLGDVDDDPWKLNSGDIVKFVMGQEDKCPMQ</sequence>
<keyword evidence="2" id="KW-1185">Reference proteome</keyword>
<reference evidence="1 2" key="1">
    <citation type="submission" date="2023-01" db="EMBL/GenBank/DDBJ databases">
        <title>Analysis of 21 Apiospora genomes using comparative genomics revels a genus with tremendous synthesis potential of carbohydrate active enzymes and secondary metabolites.</title>
        <authorList>
            <person name="Sorensen T."/>
        </authorList>
    </citation>
    <scope>NUCLEOTIDE SEQUENCE [LARGE SCALE GENOMIC DNA]</scope>
    <source>
        <strain evidence="1 2">CBS 83171</strain>
    </source>
</reference>
<dbReference type="Proteomes" id="UP001446871">
    <property type="component" value="Unassembled WGS sequence"/>
</dbReference>